<keyword evidence="3" id="KW-1185">Reference proteome</keyword>
<sequence>MPRAKKSAADAARKPRKATARRAARATAPALPDPSGDAPLHELSRDALSVLLYVALLPDETRAIVKELGVSVPGFRTEALSDVERCDVLADEIRAAPTTRARVLDPLRRAFGRPPLVAVPADGVVADDLLAVGSSDHGLTLALWRVLADPDPAVRARAAPVLEQLVKEYYGPAPAPAGGRGAPSPAPADGAAAEARVIELEKELARAEERIASARKKAEEQREKLQEWLKEARARAAQAVDEAARAREAAEAAARARDRAEAALAAAQATDAAAEAQRARAALRDAEGRAQALEGRVARLQQRVEELEAELATARTAAGAGSERVAPVAAAADADEPEDAPASWLMPVYTREFYDSLEGWDRRIQRAAFKQANLLAQDHRHGSLRALPLEGLPGYYRVRVATDVRLLYRRGDRQNAIEILSLIDREDLDRYVRQAKTRQ</sequence>
<accession>A0ABN6N059</accession>
<gene>
    <name evidence="2" type="ORF">AMOR_55700</name>
</gene>
<feature type="region of interest" description="Disordered" evidence="1">
    <location>
        <begin position="315"/>
        <end position="334"/>
    </location>
</feature>
<feature type="region of interest" description="Disordered" evidence="1">
    <location>
        <begin position="1"/>
        <end position="38"/>
    </location>
</feature>
<evidence type="ECO:0000313" key="2">
    <source>
        <dbReference type="EMBL" id="BDG06574.1"/>
    </source>
</evidence>
<dbReference type="SUPFAM" id="SSF57997">
    <property type="entry name" value="Tropomyosin"/>
    <property type="match status" value="1"/>
</dbReference>
<protein>
    <submittedName>
        <fullName evidence="2">Uncharacterized protein</fullName>
    </submittedName>
</protein>
<feature type="compositionally biased region" description="Low complexity" evidence="1">
    <location>
        <begin position="25"/>
        <end position="34"/>
    </location>
</feature>
<reference evidence="3" key="1">
    <citation type="journal article" date="2022" name="Int. J. Syst. Evol. Microbiol.">
        <title>Anaeromyxobacter oryzae sp. nov., Anaeromyxobacter diazotrophicus sp. nov. and Anaeromyxobacter paludicola sp. nov., isolated from paddy soils.</title>
        <authorList>
            <person name="Itoh H."/>
            <person name="Xu Z."/>
            <person name="Mise K."/>
            <person name="Masuda Y."/>
            <person name="Ushijima N."/>
            <person name="Hayakawa C."/>
            <person name="Shiratori Y."/>
            <person name="Senoo K."/>
        </authorList>
    </citation>
    <scope>NUCLEOTIDE SEQUENCE [LARGE SCALE GENOMIC DNA]</scope>
    <source>
        <strain evidence="3">Red232</strain>
    </source>
</reference>
<name>A0ABN6N059_9BACT</name>
<feature type="compositionally biased region" description="Basic residues" evidence="1">
    <location>
        <begin position="14"/>
        <end position="24"/>
    </location>
</feature>
<evidence type="ECO:0000256" key="1">
    <source>
        <dbReference type="SAM" id="MobiDB-lite"/>
    </source>
</evidence>
<dbReference type="Gene3D" id="3.30.2310.20">
    <property type="entry name" value="RelE-like"/>
    <property type="match status" value="1"/>
</dbReference>
<evidence type="ECO:0000313" key="3">
    <source>
        <dbReference type="Proteomes" id="UP001162891"/>
    </source>
</evidence>
<dbReference type="EMBL" id="AP025591">
    <property type="protein sequence ID" value="BDG06574.1"/>
    <property type="molecule type" value="Genomic_DNA"/>
</dbReference>
<dbReference type="Proteomes" id="UP001162891">
    <property type="component" value="Chromosome"/>
</dbReference>
<dbReference type="SUPFAM" id="SSF143011">
    <property type="entry name" value="RelE-like"/>
    <property type="match status" value="1"/>
</dbReference>
<organism evidence="2 3">
    <name type="scientific">Anaeromyxobacter oryzae</name>
    <dbReference type="NCBI Taxonomy" id="2918170"/>
    <lineage>
        <taxon>Bacteria</taxon>
        <taxon>Pseudomonadati</taxon>
        <taxon>Myxococcota</taxon>
        <taxon>Myxococcia</taxon>
        <taxon>Myxococcales</taxon>
        <taxon>Cystobacterineae</taxon>
        <taxon>Anaeromyxobacteraceae</taxon>
        <taxon>Anaeromyxobacter</taxon>
    </lineage>
</organism>
<dbReference type="RefSeq" id="WP_248356903.1">
    <property type="nucleotide sequence ID" value="NZ_AP025591.1"/>
</dbReference>
<proteinExistence type="predicted"/>
<dbReference type="InterPro" id="IPR035093">
    <property type="entry name" value="RelE/ParE_toxin_dom_sf"/>
</dbReference>
<feature type="compositionally biased region" description="Low complexity" evidence="1">
    <location>
        <begin position="315"/>
        <end position="332"/>
    </location>
</feature>